<dbReference type="PROSITE" id="PS00022">
    <property type="entry name" value="EGF_1"/>
    <property type="match status" value="2"/>
</dbReference>
<evidence type="ECO:0000313" key="6">
    <source>
        <dbReference type="WBParaSite" id="sdigi.contig689.g9499.t1"/>
    </source>
</evidence>
<feature type="domain" description="EGF-like" evidence="3 4">
    <location>
        <begin position="38"/>
        <end position="49"/>
    </location>
</feature>
<keyword evidence="1" id="KW-1133">Transmembrane helix</keyword>
<evidence type="ECO:0000256" key="2">
    <source>
        <dbReference type="SAM" id="SignalP"/>
    </source>
</evidence>
<evidence type="ECO:0000256" key="1">
    <source>
        <dbReference type="SAM" id="Phobius"/>
    </source>
</evidence>
<name>A0A915Q0F0_9BILA</name>
<evidence type="ECO:0000259" key="3">
    <source>
        <dbReference type="PROSITE" id="PS00022"/>
    </source>
</evidence>
<proteinExistence type="predicted"/>
<accession>A0A915Q0F0</accession>
<evidence type="ECO:0000259" key="4">
    <source>
        <dbReference type="PROSITE" id="PS01186"/>
    </source>
</evidence>
<feature type="chain" id="PRO_5036779023" evidence="2">
    <location>
        <begin position="18"/>
        <end position="184"/>
    </location>
</feature>
<dbReference type="WBParaSite" id="sdigi.contig689.g9499.t1">
    <property type="protein sequence ID" value="sdigi.contig689.g9499.t1"/>
    <property type="gene ID" value="sdigi.contig689.g9499"/>
</dbReference>
<dbReference type="PROSITE" id="PS01186">
    <property type="entry name" value="EGF_2"/>
    <property type="match status" value="2"/>
</dbReference>
<dbReference type="InterPro" id="IPR000742">
    <property type="entry name" value="EGF"/>
</dbReference>
<dbReference type="AlphaFoldDB" id="A0A915Q0F0"/>
<feature type="signal peptide" evidence="2">
    <location>
        <begin position="1"/>
        <end position="17"/>
    </location>
</feature>
<keyword evidence="1" id="KW-0472">Membrane</keyword>
<protein>
    <submittedName>
        <fullName evidence="6">EGF-like domain-containing protein</fullName>
    </submittedName>
</protein>
<dbReference type="Gene3D" id="2.10.25.10">
    <property type="entry name" value="Laminin"/>
    <property type="match status" value="1"/>
</dbReference>
<organism evidence="5 6">
    <name type="scientific">Setaria digitata</name>
    <dbReference type="NCBI Taxonomy" id="48799"/>
    <lineage>
        <taxon>Eukaryota</taxon>
        <taxon>Metazoa</taxon>
        <taxon>Ecdysozoa</taxon>
        <taxon>Nematoda</taxon>
        <taxon>Chromadorea</taxon>
        <taxon>Rhabditida</taxon>
        <taxon>Spirurina</taxon>
        <taxon>Spiruromorpha</taxon>
        <taxon>Filarioidea</taxon>
        <taxon>Setariidae</taxon>
        <taxon>Setaria</taxon>
    </lineage>
</organism>
<keyword evidence="1" id="KW-0812">Transmembrane</keyword>
<keyword evidence="2" id="KW-0732">Signal</keyword>
<feature type="domain" description="EGF-like" evidence="3 4">
    <location>
        <begin position="95"/>
        <end position="106"/>
    </location>
</feature>
<dbReference type="Proteomes" id="UP000887581">
    <property type="component" value="Unplaced"/>
</dbReference>
<sequence>MMVLSVIILRVIDLARSSRRRNFRNNICENGSIVGGRCVCMNGYSGTYCNRVMHCKFNKLQPNGSCLDCIDGWEGINCDHIQCINGVPDATGQYCLCEKPYGGKFCTTLQTSDVYSYYNHKVYKFGPIGALLILPLVLILYGCERTAQFRRIKRVEEHLHRQNVIVNRHKISNFLTTKLICSGY</sequence>
<keyword evidence="5" id="KW-1185">Reference proteome</keyword>
<feature type="transmembrane region" description="Helical" evidence="1">
    <location>
        <begin position="125"/>
        <end position="143"/>
    </location>
</feature>
<evidence type="ECO:0000313" key="5">
    <source>
        <dbReference type="Proteomes" id="UP000887581"/>
    </source>
</evidence>
<reference evidence="6" key="1">
    <citation type="submission" date="2022-11" db="UniProtKB">
        <authorList>
            <consortium name="WormBaseParasite"/>
        </authorList>
    </citation>
    <scope>IDENTIFICATION</scope>
</reference>